<evidence type="ECO:0000313" key="2">
    <source>
        <dbReference type="Proteomes" id="UP000030687"/>
    </source>
</evidence>
<dbReference type="Proteomes" id="UP000030687">
    <property type="component" value="Unassembled WGS sequence"/>
</dbReference>
<accession>V4SYV8</accession>
<dbReference type="SUPFAM" id="SSF46938">
    <property type="entry name" value="CRAL/TRIO N-terminal domain"/>
    <property type="match status" value="1"/>
</dbReference>
<dbReference type="Gramene" id="ESR53113">
    <property type="protein sequence ID" value="ESR53113"/>
    <property type="gene ID" value="CICLE_v10021762mg"/>
</dbReference>
<organism evidence="1 2">
    <name type="scientific">Citrus clementina</name>
    <name type="common">Clementine</name>
    <name type="synonym">Citrus deliciosa x Citrus sinensis</name>
    <dbReference type="NCBI Taxonomy" id="85681"/>
    <lineage>
        <taxon>Eukaryota</taxon>
        <taxon>Viridiplantae</taxon>
        <taxon>Streptophyta</taxon>
        <taxon>Embryophyta</taxon>
        <taxon>Tracheophyta</taxon>
        <taxon>Spermatophyta</taxon>
        <taxon>Magnoliopsida</taxon>
        <taxon>eudicotyledons</taxon>
        <taxon>Gunneridae</taxon>
        <taxon>Pentapetalae</taxon>
        <taxon>rosids</taxon>
        <taxon>malvids</taxon>
        <taxon>Sapindales</taxon>
        <taxon>Rutaceae</taxon>
        <taxon>Aurantioideae</taxon>
        <taxon>Citrus</taxon>
    </lineage>
</organism>
<dbReference type="InterPro" id="IPR036273">
    <property type="entry name" value="CRAL/TRIO_N_dom_sf"/>
</dbReference>
<dbReference type="InterPro" id="IPR036865">
    <property type="entry name" value="CRAL-TRIO_dom_sf"/>
</dbReference>
<gene>
    <name evidence="1" type="ORF">CICLE_v10021762mg</name>
</gene>
<dbReference type="Gene3D" id="3.40.525.10">
    <property type="entry name" value="CRAL-TRIO lipid binding domain"/>
    <property type="match status" value="1"/>
</dbReference>
<keyword evidence="2" id="KW-1185">Reference proteome</keyword>
<name>V4SYV8_CITCL</name>
<evidence type="ECO:0008006" key="3">
    <source>
        <dbReference type="Google" id="ProtNLM"/>
    </source>
</evidence>
<dbReference type="AlphaFoldDB" id="V4SYV8"/>
<sequence>MALRTCQNFASPFVSSIKLTKKPIRNFKAPVKNCQSDPNESRKLVLQVKERLEKDYNSLPVGKNGRDDEDMILWFLKDRKFSIEESLAKLTKAIKWRQEFRVSELNEDSVRGIAESGKAYVHDFLDINERPVLIVVASKHLPAVSFELQNTLFYCLCLWLNLFYGSNQHLLASCVNYNHSLADTLTSLVVGQVL</sequence>
<dbReference type="PANTHER" id="PTHR47556:SF1">
    <property type="entry name" value="SEC14P-LIKE PHOSPHATIDYLINOSITOL TRANSFER FAMILY PROTEIN"/>
    <property type="match status" value="1"/>
</dbReference>
<reference evidence="1 2" key="1">
    <citation type="submission" date="2013-10" db="EMBL/GenBank/DDBJ databases">
        <authorList>
            <consortium name="International Citrus Genome Consortium"/>
            <person name="Jenkins J."/>
            <person name="Schmutz J."/>
            <person name="Prochnik S."/>
            <person name="Rokhsar D."/>
            <person name="Gmitter F."/>
            <person name="Ollitrault P."/>
            <person name="Machado M."/>
            <person name="Talon M."/>
            <person name="Wincker P."/>
            <person name="Jaillon O."/>
            <person name="Morgante M."/>
        </authorList>
    </citation>
    <scope>NUCLEOTIDE SEQUENCE</scope>
    <source>
        <strain evidence="2">cv. Clemenules</strain>
    </source>
</reference>
<dbReference type="EMBL" id="KI536661">
    <property type="protein sequence ID" value="ESR53113.1"/>
    <property type="molecule type" value="Genomic_DNA"/>
</dbReference>
<dbReference type="PANTHER" id="PTHR47556">
    <property type="entry name" value="SEC14P-LIKE PHOSPHATIDYLINOSITOL TRANSFER FAMILY PROTEIN"/>
    <property type="match status" value="1"/>
</dbReference>
<proteinExistence type="predicted"/>
<protein>
    <recommendedName>
        <fullName evidence="3">CRAL/TRIO N-terminal domain-containing protein</fullName>
    </recommendedName>
</protein>
<evidence type="ECO:0000313" key="1">
    <source>
        <dbReference type="EMBL" id="ESR53113.1"/>
    </source>
</evidence>